<reference evidence="2 3" key="1">
    <citation type="submission" date="2023-02" db="EMBL/GenBank/DDBJ databases">
        <title>Genome sequence of Lentisphaera profundi SAORIC-696.</title>
        <authorList>
            <person name="Kim e."/>
            <person name="Cho J.-C."/>
            <person name="Choi A."/>
            <person name="Kang I."/>
        </authorList>
    </citation>
    <scope>NUCLEOTIDE SEQUENCE [LARGE SCALE GENOMIC DNA]</scope>
    <source>
        <strain evidence="2 3">SAORIC-696</strain>
    </source>
</reference>
<dbReference type="EMBL" id="CP117811">
    <property type="protein sequence ID" value="WDE95755.1"/>
    <property type="molecule type" value="Genomic_DNA"/>
</dbReference>
<accession>A0ABY7VR93</accession>
<protein>
    <submittedName>
        <fullName evidence="2">Type II secretion system protein</fullName>
    </submittedName>
</protein>
<dbReference type="PANTHER" id="PTHR30093">
    <property type="entry name" value="GENERAL SECRETION PATHWAY PROTEIN G"/>
    <property type="match status" value="1"/>
</dbReference>
<dbReference type="Gene3D" id="3.30.700.10">
    <property type="entry name" value="Glycoprotein, Type 4 Pilin"/>
    <property type="match status" value="1"/>
</dbReference>
<dbReference type="Proteomes" id="UP001214250">
    <property type="component" value="Chromosome 1"/>
</dbReference>
<evidence type="ECO:0000313" key="3">
    <source>
        <dbReference type="Proteomes" id="UP001214250"/>
    </source>
</evidence>
<proteinExistence type="predicted"/>
<dbReference type="InterPro" id="IPR012902">
    <property type="entry name" value="N_methyl_site"/>
</dbReference>
<gene>
    <name evidence="2" type="ORF">PQO03_08505</name>
</gene>
<dbReference type="RefSeq" id="WP_274149509.1">
    <property type="nucleotide sequence ID" value="NZ_CP117811.1"/>
</dbReference>
<dbReference type="InterPro" id="IPR045584">
    <property type="entry name" value="Pilin-like"/>
</dbReference>
<sequence>MKVIKKFTLIEVLVVIAIIGILASLLLPMLSKARERSRQAVCINNLKQYYFGVMLYSDDNKDTLPPTLSNSGVYFRSMHDYAAAYLNTNDDFESGGNYIALNQSVSDSPGSNKVFACPSVEKSEIERLSGKPYDQVKAVYSGYGAAYGLKYVPSNAITAGNKPRAISEMTSSRVLHAGGNTAGTFSGTQNVSGIHLRHKKKTASTTSLVDGSISVTGLYYYITYYIYPFTD</sequence>
<evidence type="ECO:0000256" key="1">
    <source>
        <dbReference type="SAM" id="Phobius"/>
    </source>
</evidence>
<dbReference type="NCBIfam" id="TIGR02532">
    <property type="entry name" value="IV_pilin_GFxxxE"/>
    <property type="match status" value="1"/>
</dbReference>
<organism evidence="2 3">
    <name type="scientific">Lentisphaera profundi</name>
    <dbReference type="NCBI Taxonomy" id="1658616"/>
    <lineage>
        <taxon>Bacteria</taxon>
        <taxon>Pseudomonadati</taxon>
        <taxon>Lentisphaerota</taxon>
        <taxon>Lentisphaeria</taxon>
        <taxon>Lentisphaerales</taxon>
        <taxon>Lentisphaeraceae</taxon>
        <taxon>Lentisphaera</taxon>
    </lineage>
</organism>
<feature type="transmembrane region" description="Helical" evidence="1">
    <location>
        <begin position="12"/>
        <end position="30"/>
    </location>
</feature>
<keyword evidence="1" id="KW-1133">Transmembrane helix</keyword>
<dbReference type="PANTHER" id="PTHR30093:SF2">
    <property type="entry name" value="TYPE II SECRETION SYSTEM PROTEIN H"/>
    <property type="match status" value="1"/>
</dbReference>
<keyword evidence="3" id="KW-1185">Reference proteome</keyword>
<dbReference type="SUPFAM" id="SSF54523">
    <property type="entry name" value="Pili subunits"/>
    <property type="match status" value="1"/>
</dbReference>
<evidence type="ECO:0000313" key="2">
    <source>
        <dbReference type="EMBL" id="WDE95755.1"/>
    </source>
</evidence>
<keyword evidence="1" id="KW-0812">Transmembrane</keyword>
<keyword evidence="1" id="KW-0472">Membrane</keyword>
<name>A0ABY7VR93_9BACT</name>